<dbReference type="SUPFAM" id="SSF52540">
    <property type="entry name" value="P-loop containing nucleoside triphosphate hydrolases"/>
    <property type="match status" value="1"/>
</dbReference>
<evidence type="ECO:0000259" key="1">
    <source>
        <dbReference type="Pfam" id="PF13476"/>
    </source>
</evidence>
<dbReference type="GO" id="GO:0016887">
    <property type="term" value="F:ATP hydrolysis activity"/>
    <property type="evidence" value="ECO:0007669"/>
    <property type="project" value="InterPro"/>
</dbReference>
<dbReference type="InterPro" id="IPR027417">
    <property type="entry name" value="P-loop_NTPase"/>
</dbReference>
<accession>A0A6S6S9K4</accession>
<evidence type="ECO:0000313" key="2">
    <source>
        <dbReference type="EMBL" id="CAA6804463.1"/>
    </source>
</evidence>
<dbReference type="GO" id="GO:0006302">
    <property type="term" value="P:double-strand break repair"/>
    <property type="evidence" value="ECO:0007669"/>
    <property type="project" value="InterPro"/>
</dbReference>
<organism evidence="2">
    <name type="scientific">uncultured Sulfurovum sp</name>
    <dbReference type="NCBI Taxonomy" id="269237"/>
    <lineage>
        <taxon>Bacteria</taxon>
        <taxon>Pseudomonadati</taxon>
        <taxon>Campylobacterota</taxon>
        <taxon>Epsilonproteobacteria</taxon>
        <taxon>Campylobacterales</taxon>
        <taxon>Sulfurovaceae</taxon>
        <taxon>Sulfurovum</taxon>
        <taxon>environmental samples</taxon>
    </lineage>
</organism>
<dbReference type="InterPro" id="IPR051396">
    <property type="entry name" value="Bact_Antivir_Def_Nuclease"/>
</dbReference>
<dbReference type="InterPro" id="IPR038729">
    <property type="entry name" value="Rad50/SbcC_AAA"/>
</dbReference>
<dbReference type="Pfam" id="PF13476">
    <property type="entry name" value="AAA_23"/>
    <property type="match status" value="1"/>
</dbReference>
<feature type="domain" description="Rad50/SbcC-type AAA" evidence="1">
    <location>
        <begin position="6"/>
        <end position="131"/>
    </location>
</feature>
<protein>
    <recommendedName>
        <fullName evidence="1">Rad50/SbcC-type AAA domain-containing protein</fullName>
    </recommendedName>
</protein>
<gene>
    <name evidence="2" type="ORF">HELGO_WM37023</name>
</gene>
<sequence length="141" mass="16646">MHITKFQIKNFKSFKDITIFFNPQLNVFTGVNNSGKTTVLEAISLWSECFGKLITRAERADNYLNINRGNYKLGYATTKGYFDYRSIQSVRTTKYQDIFFNLDNKNKIELIMSLKNNRNENYNAPQKLDQQNKIFYINKIE</sequence>
<dbReference type="EMBL" id="CACVAP010000044">
    <property type="protein sequence ID" value="CAA6804463.1"/>
    <property type="molecule type" value="Genomic_DNA"/>
</dbReference>
<dbReference type="AlphaFoldDB" id="A0A6S6S9K4"/>
<name>A0A6S6S9K4_9BACT</name>
<dbReference type="PANTHER" id="PTHR43581:SF4">
    <property type="entry name" value="ATP_GTP PHOSPHATASE"/>
    <property type="match status" value="1"/>
</dbReference>
<proteinExistence type="predicted"/>
<reference evidence="2" key="1">
    <citation type="submission" date="2020-01" db="EMBL/GenBank/DDBJ databases">
        <authorList>
            <person name="Meier V. D."/>
            <person name="Meier V D."/>
        </authorList>
    </citation>
    <scope>NUCLEOTIDE SEQUENCE</scope>
    <source>
        <strain evidence="2">HLG_WM_MAG_06</strain>
    </source>
</reference>
<dbReference type="Gene3D" id="3.40.50.300">
    <property type="entry name" value="P-loop containing nucleotide triphosphate hydrolases"/>
    <property type="match status" value="1"/>
</dbReference>
<dbReference type="PANTHER" id="PTHR43581">
    <property type="entry name" value="ATP/GTP PHOSPHATASE"/>
    <property type="match status" value="1"/>
</dbReference>